<organism evidence="2 3">
    <name type="scientific">Tilletia horrida</name>
    <dbReference type="NCBI Taxonomy" id="155126"/>
    <lineage>
        <taxon>Eukaryota</taxon>
        <taxon>Fungi</taxon>
        <taxon>Dikarya</taxon>
        <taxon>Basidiomycota</taxon>
        <taxon>Ustilaginomycotina</taxon>
        <taxon>Exobasidiomycetes</taxon>
        <taxon>Tilletiales</taxon>
        <taxon>Tilletiaceae</taxon>
        <taxon>Tilletia</taxon>
    </lineage>
</organism>
<name>A0AAN6JGB3_9BASI</name>
<dbReference type="AlphaFoldDB" id="A0AAN6JGB3"/>
<dbReference type="EMBL" id="JAPDMQ010001401">
    <property type="protein sequence ID" value="KAK0518150.1"/>
    <property type="molecule type" value="Genomic_DNA"/>
</dbReference>
<evidence type="ECO:0000313" key="2">
    <source>
        <dbReference type="EMBL" id="KAK0518150.1"/>
    </source>
</evidence>
<feature type="compositionally biased region" description="Acidic residues" evidence="1">
    <location>
        <begin position="209"/>
        <end position="227"/>
    </location>
</feature>
<comment type="caution">
    <text evidence="2">The sequence shown here is derived from an EMBL/GenBank/DDBJ whole genome shotgun (WGS) entry which is preliminary data.</text>
</comment>
<evidence type="ECO:0000313" key="3">
    <source>
        <dbReference type="Proteomes" id="UP001176521"/>
    </source>
</evidence>
<feature type="region of interest" description="Disordered" evidence="1">
    <location>
        <begin position="161"/>
        <end position="227"/>
    </location>
</feature>
<accession>A0AAN6JGB3</accession>
<keyword evidence="3" id="KW-1185">Reference proteome</keyword>
<gene>
    <name evidence="2" type="ORF">OC842_007878</name>
</gene>
<sequence length="227" mass="24931">RNEGLLSLVRAAVAEDWPALPIQGIIKNAFGPMSQAEVPGVYLLTPDRITAYFGTARKMLERLLDYTTGRVPLPSVKFEEAIKIRHEGWEGHGILDTADLPPRLRQHAETTFIIIAHTCQDTHLNTRIVDMATSGLELGRTTPEQPSRPPHVPRPSRILVRAHAPGGTPPQGAAFSFPARMERPRPPHSIAPLELDYGGSAPSEMGEQLQDEAELLDDNSDLSDDDT</sequence>
<evidence type="ECO:0000256" key="1">
    <source>
        <dbReference type="SAM" id="MobiDB-lite"/>
    </source>
</evidence>
<proteinExistence type="predicted"/>
<protein>
    <submittedName>
        <fullName evidence="2">Uncharacterized protein</fullName>
    </submittedName>
</protein>
<feature type="non-terminal residue" evidence="2">
    <location>
        <position position="1"/>
    </location>
</feature>
<reference evidence="2" key="1">
    <citation type="journal article" date="2023" name="PhytoFront">
        <title>Draft Genome Resources of Seven Strains of Tilletia horrida, Causal Agent of Kernel Smut of Rice.</title>
        <authorList>
            <person name="Khanal S."/>
            <person name="Antony Babu S."/>
            <person name="Zhou X.G."/>
        </authorList>
    </citation>
    <scope>NUCLEOTIDE SEQUENCE</scope>
    <source>
        <strain evidence="2">TX3</strain>
    </source>
</reference>
<dbReference type="Proteomes" id="UP001176521">
    <property type="component" value="Unassembled WGS sequence"/>
</dbReference>